<organism evidence="1 2">
    <name type="scientific">Zizania palustris</name>
    <name type="common">Northern wild rice</name>
    <dbReference type="NCBI Taxonomy" id="103762"/>
    <lineage>
        <taxon>Eukaryota</taxon>
        <taxon>Viridiplantae</taxon>
        <taxon>Streptophyta</taxon>
        <taxon>Embryophyta</taxon>
        <taxon>Tracheophyta</taxon>
        <taxon>Spermatophyta</taxon>
        <taxon>Magnoliopsida</taxon>
        <taxon>Liliopsida</taxon>
        <taxon>Poales</taxon>
        <taxon>Poaceae</taxon>
        <taxon>BOP clade</taxon>
        <taxon>Oryzoideae</taxon>
        <taxon>Oryzeae</taxon>
        <taxon>Zizaniinae</taxon>
        <taxon>Zizania</taxon>
    </lineage>
</organism>
<protein>
    <submittedName>
        <fullName evidence="1">Uncharacterized protein</fullName>
    </submittedName>
</protein>
<evidence type="ECO:0000313" key="1">
    <source>
        <dbReference type="EMBL" id="KAG8047185.1"/>
    </source>
</evidence>
<reference evidence="1" key="2">
    <citation type="submission" date="2021-02" db="EMBL/GenBank/DDBJ databases">
        <authorList>
            <person name="Kimball J.A."/>
            <person name="Haas M.W."/>
            <person name="Macchietto M."/>
            <person name="Kono T."/>
            <person name="Duquette J."/>
            <person name="Shao M."/>
        </authorList>
    </citation>
    <scope>NUCLEOTIDE SEQUENCE</scope>
    <source>
        <tissue evidence="1">Fresh leaf tissue</tissue>
    </source>
</reference>
<reference evidence="1" key="1">
    <citation type="journal article" date="2021" name="bioRxiv">
        <title>Whole Genome Assembly and Annotation of Northern Wild Rice, Zizania palustris L., Supports a Whole Genome Duplication in the Zizania Genus.</title>
        <authorList>
            <person name="Haas M."/>
            <person name="Kono T."/>
            <person name="Macchietto M."/>
            <person name="Millas R."/>
            <person name="McGilp L."/>
            <person name="Shao M."/>
            <person name="Duquette J."/>
            <person name="Hirsch C.N."/>
            <person name="Kimball J."/>
        </authorList>
    </citation>
    <scope>NUCLEOTIDE SEQUENCE</scope>
    <source>
        <tissue evidence="1">Fresh leaf tissue</tissue>
    </source>
</reference>
<dbReference type="EMBL" id="JAAALK010000290">
    <property type="protein sequence ID" value="KAG8047185.1"/>
    <property type="molecule type" value="Genomic_DNA"/>
</dbReference>
<keyword evidence="2" id="KW-1185">Reference proteome</keyword>
<evidence type="ECO:0000313" key="2">
    <source>
        <dbReference type="Proteomes" id="UP000729402"/>
    </source>
</evidence>
<dbReference type="Proteomes" id="UP000729402">
    <property type="component" value="Unassembled WGS sequence"/>
</dbReference>
<gene>
    <name evidence="1" type="ORF">GUJ93_ZPchr0008g11919</name>
</gene>
<dbReference type="AlphaFoldDB" id="A0A8J5RMQ6"/>
<accession>A0A8J5RMQ6</accession>
<sequence length="74" mass="8168">MVFAYADADADADRIRARAVAVAGTDAPILILAWRGTDARTEKRLGGGRCATATAVFFFLPRRELPDPVFDWRE</sequence>
<proteinExistence type="predicted"/>
<name>A0A8J5RMQ6_ZIZPA</name>
<comment type="caution">
    <text evidence="1">The sequence shown here is derived from an EMBL/GenBank/DDBJ whole genome shotgun (WGS) entry which is preliminary data.</text>
</comment>